<proteinExistence type="predicted"/>
<feature type="domain" description="ATP-grasp" evidence="2">
    <location>
        <begin position="130"/>
        <end position="309"/>
    </location>
</feature>
<keyword evidence="1" id="KW-0547">Nucleotide-binding</keyword>
<dbReference type="PROSITE" id="PS50975">
    <property type="entry name" value="ATP_GRASP"/>
    <property type="match status" value="1"/>
</dbReference>
<dbReference type="RefSeq" id="WP_005961007.1">
    <property type="nucleotide sequence ID" value="NZ_CP090569.1"/>
</dbReference>
<keyword evidence="1" id="KW-0067">ATP-binding</keyword>
<evidence type="ECO:0000259" key="2">
    <source>
        <dbReference type="PROSITE" id="PS50975"/>
    </source>
</evidence>
<organism evidence="3 4">
    <name type="scientific">Candidatus Endoriftia persephonae</name>
    <dbReference type="NCBI Taxonomy" id="393765"/>
    <lineage>
        <taxon>Bacteria</taxon>
        <taxon>Pseudomonadati</taxon>
        <taxon>Pseudomonadota</taxon>
        <taxon>Gammaproteobacteria</taxon>
        <taxon>Chromatiales</taxon>
        <taxon>Sedimenticolaceae</taxon>
        <taxon>Candidatus Endoriftia</taxon>
    </lineage>
</organism>
<sequence>MKGVTVAVTGMNAKPDNPGPGLAVARCLRESEGFEGRIVGLGYDVLDPGLYLREQCDAGYLLPYPSAGEAALLERLRAIQARESIDILIPCLDAELLGFARLMPELEQMGIRCLLPDVEQLQQRNKDRLGDLAASAGLDYPQTKPVTHAGFFYQCQQEGWHYPLVVKGQFYDAAVAHNPDQAAHAFRRIANEWGLPVLVQQFVQGEEVNLTGVGDGEGGLHGVVMMRKRAMTDKGKAWAGISIWDERLLQAAEALVASLRWPGPLEVEVLRDANGRYCLVEINPRFPAWIYLSHGVGRNLPRLLVDLINGTPPPVFSSPQVGLLFIRYAQETLMSLQQFESMTVHGGLTESTNDE</sequence>
<gene>
    <name evidence="3" type="ORF">L0Y14_05355</name>
</gene>
<dbReference type="SUPFAM" id="SSF56059">
    <property type="entry name" value="Glutathione synthetase ATP-binding domain-like"/>
    <property type="match status" value="1"/>
</dbReference>
<dbReference type="EMBL" id="CP090569">
    <property type="protein sequence ID" value="USF88659.1"/>
    <property type="molecule type" value="Genomic_DNA"/>
</dbReference>
<name>A0A9J7A0H5_9GAMM</name>
<evidence type="ECO:0000313" key="3">
    <source>
        <dbReference type="EMBL" id="USF88659.1"/>
    </source>
</evidence>
<reference evidence="3" key="1">
    <citation type="journal article" date="2022" name="Mol. Ecol. Resour.">
        <title>The complete and closed genome of the facultative generalist Candidatus Endoriftia persephone from deep-sea hydrothermal vents.</title>
        <authorList>
            <person name="de Oliveira A.L."/>
            <person name="Srivastava A."/>
            <person name="Espada-Hinojosa S."/>
            <person name="Bright M."/>
        </authorList>
    </citation>
    <scope>NUCLEOTIDE SEQUENCE</scope>
    <source>
        <strain evidence="3">Tica-EPR-9o50.N</strain>
    </source>
</reference>
<evidence type="ECO:0000313" key="4">
    <source>
        <dbReference type="Proteomes" id="UP001056649"/>
    </source>
</evidence>
<evidence type="ECO:0000256" key="1">
    <source>
        <dbReference type="PROSITE-ProRule" id="PRU00409"/>
    </source>
</evidence>
<protein>
    <submittedName>
        <fullName evidence="3">ATP-grasp domain-containing protein</fullName>
    </submittedName>
</protein>
<dbReference type="KEGG" id="eps:L0Y14_05355"/>
<dbReference type="GO" id="GO:0005524">
    <property type="term" value="F:ATP binding"/>
    <property type="evidence" value="ECO:0007669"/>
    <property type="project" value="UniProtKB-UniRule"/>
</dbReference>
<accession>A0A9J7A0H5</accession>
<dbReference type="Gene3D" id="3.40.50.20">
    <property type="match status" value="1"/>
</dbReference>
<dbReference type="AlphaFoldDB" id="A0A9J7A0H5"/>
<keyword evidence="4" id="KW-1185">Reference proteome</keyword>
<dbReference type="GO" id="GO:0046872">
    <property type="term" value="F:metal ion binding"/>
    <property type="evidence" value="ECO:0007669"/>
    <property type="project" value="InterPro"/>
</dbReference>
<dbReference type="Gene3D" id="3.30.470.20">
    <property type="entry name" value="ATP-grasp fold, B domain"/>
    <property type="match status" value="1"/>
</dbReference>
<dbReference type="Pfam" id="PF15632">
    <property type="entry name" value="ATPgrasp_Ter"/>
    <property type="match status" value="1"/>
</dbReference>
<dbReference type="Proteomes" id="UP001056649">
    <property type="component" value="Chromosome"/>
</dbReference>
<dbReference type="InterPro" id="IPR011761">
    <property type="entry name" value="ATP-grasp"/>
</dbReference>